<keyword evidence="3" id="KW-1185">Reference proteome</keyword>
<dbReference type="EMBL" id="AP025739">
    <property type="protein sequence ID" value="BDI33367.1"/>
    <property type="molecule type" value="Genomic_DNA"/>
</dbReference>
<proteinExistence type="predicted"/>
<name>A0A402CNE0_9BACT</name>
<dbReference type="OrthoDB" id="9803716at2"/>
<dbReference type="Proteomes" id="UP000287394">
    <property type="component" value="Chromosome"/>
</dbReference>
<dbReference type="InterPro" id="IPR021944">
    <property type="entry name" value="DUF3560"/>
</dbReference>
<evidence type="ECO:0000313" key="2">
    <source>
        <dbReference type="EMBL" id="BDI33367.1"/>
    </source>
</evidence>
<dbReference type="Pfam" id="PF12083">
    <property type="entry name" value="DUF3560"/>
    <property type="match status" value="1"/>
</dbReference>
<feature type="region of interest" description="Disordered" evidence="1">
    <location>
        <begin position="303"/>
        <end position="332"/>
    </location>
</feature>
<accession>A0A402CNE0</accession>
<sequence length="332" mass="36771">MTMCENSYGIDLKGMTVSQEMTTPSRPGKKPRAVWIVRGTTGAHTALLKSLGGRLYHGSWSFWEDPSESLAEALAAGAEPTFAEVYAQEQEALRERRLARADRLEDWAGSATKKSEAHYKVVRQTGDMIPLGQPILVDHYSAPRHRRDIGRMDSNMRKSVENADKAANHLGKAARLRHMAEDAPKSPTYINNRIQEAKTQIGILERALQGKSYVHSAPREISAEARARYEGLLALEREKLTYWQERLEESGGARFSKANIAKGDNVKIRGSWEKVARANPTTVSVVTGYSWTMKYAYAEIQDHQPAGTEAKPAGDEAQAQGSESQGEGSESR</sequence>
<gene>
    <name evidence="2" type="ORF">CCAX7_54180</name>
</gene>
<evidence type="ECO:0000313" key="3">
    <source>
        <dbReference type="Proteomes" id="UP000287394"/>
    </source>
</evidence>
<dbReference type="AlphaFoldDB" id="A0A402CNE0"/>
<reference evidence="2 3" key="1">
    <citation type="journal article" date="2019" name="Int. J. Syst. Evol. Microbiol.">
        <title>Capsulimonas corticalis gen. nov., sp. nov., an aerobic capsulated bacterium, of a novel bacterial order, Capsulimonadales ord. nov., of the class Armatimonadia of the phylum Armatimonadetes.</title>
        <authorList>
            <person name="Li J."/>
            <person name="Kudo C."/>
            <person name="Tonouchi A."/>
        </authorList>
    </citation>
    <scope>NUCLEOTIDE SEQUENCE [LARGE SCALE GENOMIC DNA]</scope>
    <source>
        <strain evidence="2 3">AX-7</strain>
    </source>
</reference>
<feature type="compositionally biased region" description="Low complexity" evidence="1">
    <location>
        <begin position="316"/>
        <end position="332"/>
    </location>
</feature>
<organism evidence="2 3">
    <name type="scientific">Capsulimonas corticalis</name>
    <dbReference type="NCBI Taxonomy" id="2219043"/>
    <lineage>
        <taxon>Bacteria</taxon>
        <taxon>Bacillati</taxon>
        <taxon>Armatimonadota</taxon>
        <taxon>Armatimonadia</taxon>
        <taxon>Capsulimonadales</taxon>
        <taxon>Capsulimonadaceae</taxon>
        <taxon>Capsulimonas</taxon>
    </lineage>
</organism>
<protein>
    <submittedName>
        <fullName evidence="2">Uncharacterized protein</fullName>
    </submittedName>
</protein>
<dbReference type="KEGG" id="ccot:CCAX7_54180"/>
<evidence type="ECO:0000256" key="1">
    <source>
        <dbReference type="SAM" id="MobiDB-lite"/>
    </source>
</evidence>